<evidence type="ECO:0000313" key="4">
    <source>
        <dbReference type="Proteomes" id="UP000823886"/>
    </source>
</evidence>
<feature type="transmembrane region" description="Helical" evidence="2">
    <location>
        <begin position="37"/>
        <end position="54"/>
    </location>
</feature>
<organism evidence="3 4">
    <name type="scientific">Candidatus Blautia merdavium</name>
    <dbReference type="NCBI Taxonomy" id="2838494"/>
    <lineage>
        <taxon>Bacteria</taxon>
        <taxon>Bacillati</taxon>
        <taxon>Bacillota</taxon>
        <taxon>Clostridia</taxon>
        <taxon>Lachnospirales</taxon>
        <taxon>Lachnospiraceae</taxon>
        <taxon>Blautia</taxon>
    </lineage>
</organism>
<feature type="transmembrane region" description="Helical" evidence="2">
    <location>
        <begin position="60"/>
        <end position="78"/>
    </location>
</feature>
<comment type="caution">
    <text evidence="3">The sequence shown here is derived from an EMBL/GenBank/DDBJ whole genome shotgun (WGS) entry which is preliminary data.</text>
</comment>
<feature type="compositionally biased region" description="Basic and acidic residues" evidence="1">
    <location>
        <begin position="394"/>
        <end position="411"/>
    </location>
</feature>
<keyword evidence="2" id="KW-0472">Membrane</keyword>
<accession>A0A9D2TBB8</accession>
<feature type="region of interest" description="Disordered" evidence="1">
    <location>
        <begin position="390"/>
        <end position="411"/>
    </location>
</feature>
<feature type="transmembrane region" description="Helical" evidence="2">
    <location>
        <begin position="85"/>
        <end position="103"/>
    </location>
</feature>
<evidence type="ECO:0000256" key="1">
    <source>
        <dbReference type="SAM" id="MobiDB-lite"/>
    </source>
</evidence>
<feature type="region of interest" description="Disordered" evidence="1">
    <location>
        <begin position="349"/>
        <end position="372"/>
    </location>
</feature>
<gene>
    <name evidence="3" type="ORF">H9753_11270</name>
</gene>
<dbReference type="Proteomes" id="UP000823886">
    <property type="component" value="Unassembled WGS sequence"/>
</dbReference>
<name>A0A9D2TBB8_9FIRM</name>
<reference evidence="3" key="1">
    <citation type="journal article" date="2021" name="PeerJ">
        <title>Extensive microbial diversity within the chicken gut microbiome revealed by metagenomics and culture.</title>
        <authorList>
            <person name="Gilroy R."/>
            <person name="Ravi A."/>
            <person name="Getino M."/>
            <person name="Pursley I."/>
            <person name="Horton D.L."/>
            <person name="Alikhan N.F."/>
            <person name="Baker D."/>
            <person name="Gharbi K."/>
            <person name="Hall N."/>
            <person name="Watson M."/>
            <person name="Adriaenssens E.M."/>
            <person name="Foster-Nyarko E."/>
            <person name="Jarju S."/>
            <person name="Secka A."/>
            <person name="Antonio M."/>
            <person name="Oren A."/>
            <person name="Chaudhuri R.R."/>
            <person name="La Ragione R."/>
            <person name="Hildebrand F."/>
            <person name="Pallen M.J."/>
        </authorList>
    </citation>
    <scope>NUCLEOTIDE SEQUENCE</scope>
    <source>
        <strain evidence="3">ChiBcec2-3848</strain>
    </source>
</reference>
<sequence>MRDRLLTLYGGIHAWLLTAVLYFALLSLSKAADAGQLLKALYFLLPVFGLYWNKEKGKHIWSYFFFTGVFLWGGWLVGSSLLEKAGLAVFTAMIAFGYFADRVRDVYGILCRPEYPFLGVFAAVYFYSLYLQRTLLEYTALCAAVLYWLLILWVGNRESVLWVCRENQKLHRFPQSAIMGNNRLLLGLITLATLAGMAFLPFSGLRQGIYGLGYLLRSFFSWLLRGLESDSTYEEQMMTQDAQNPFPKAEEGQMPAFLHALFQAVEKLLVAAVILAFLAGVVYFIIWLYRRYEAGRSENGDVLESIEAAGKEKRERLRPRRKVIGFFHKYSAKERIRRYYRQQILKYGKTKPSGTETPKELEEQAGLKPSAERERLHQIYEQARYSSVPCTRAQEQEMKQADRVDFSREIV</sequence>
<feature type="transmembrane region" description="Helical" evidence="2">
    <location>
        <begin position="115"/>
        <end position="131"/>
    </location>
</feature>
<feature type="transmembrane region" description="Helical" evidence="2">
    <location>
        <begin position="268"/>
        <end position="289"/>
    </location>
</feature>
<reference evidence="3" key="2">
    <citation type="submission" date="2021-04" db="EMBL/GenBank/DDBJ databases">
        <authorList>
            <person name="Gilroy R."/>
        </authorList>
    </citation>
    <scope>NUCLEOTIDE SEQUENCE</scope>
    <source>
        <strain evidence="3">ChiBcec2-3848</strain>
    </source>
</reference>
<feature type="transmembrane region" description="Helical" evidence="2">
    <location>
        <begin position="138"/>
        <end position="155"/>
    </location>
</feature>
<feature type="transmembrane region" description="Helical" evidence="2">
    <location>
        <begin position="184"/>
        <end position="202"/>
    </location>
</feature>
<protein>
    <submittedName>
        <fullName evidence="3">DUF4129 domain-containing protein</fullName>
    </submittedName>
</protein>
<dbReference type="EMBL" id="DWVZ01000150">
    <property type="protein sequence ID" value="HJC64180.1"/>
    <property type="molecule type" value="Genomic_DNA"/>
</dbReference>
<evidence type="ECO:0000313" key="3">
    <source>
        <dbReference type="EMBL" id="HJC64180.1"/>
    </source>
</evidence>
<keyword evidence="2" id="KW-1133">Transmembrane helix</keyword>
<feature type="transmembrane region" description="Helical" evidence="2">
    <location>
        <begin position="6"/>
        <end position="25"/>
    </location>
</feature>
<evidence type="ECO:0000256" key="2">
    <source>
        <dbReference type="SAM" id="Phobius"/>
    </source>
</evidence>
<keyword evidence="2" id="KW-0812">Transmembrane</keyword>
<dbReference type="AlphaFoldDB" id="A0A9D2TBB8"/>
<proteinExistence type="predicted"/>